<dbReference type="EMBL" id="VSSQ01001214">
    <property type="protein sequence ID" value="MPM06274.1"/>
    <property type="molecule type" value="Genomic_DNA"/>
</dbReference>
<evidence type="ECO:0000313" key="1">
    <source>
        <dbReference type="EMBL" id="MPM06274.1"/>
    </source>
</evidence>
<comment type="caution">
    <text evidence="1">The sequence shown here is derived from an EMBL/GenBank/DDBJ whole genome shotgun (WGS) entry which is preliminary data.</text>
</comment>
<accession>A0A644WW52</accession>
<proteinExistence type="predicted"/>
<name>A0A644WW52_9ZZZZ</name>
<protein>
    <recommendedName>
        <fullName evidence="2">Outer membrane efflux protein</fullName>
    </recommendedName>
</protein>
<dbReference type="Gene3D" id="1.20.1600.10">
    <property type="entry name" value="Outer membrane efflux proteins (OEP)"/>
    <property type="match status" value="1"/>
</dbReference>
<dbReference type="SUPFAM" id="SSF56954">
    <property type="entry name" value="Outer membrane efflux proteins (OEP)"/>
    <property type="match status" value="1"/>
</dbReference>
<dbReference type="AlphaFoldDB" id="A0A644WW52"/>
<evidence type="ECO:0008006" key="2">
    <source>
        <dbReference type="Google" id="ProtNLM"/>
    </source>
</evidence>
<reference evidence="1" key="1">
    <citation type="submission" date="2019-08" db="EMBL/GenBank/DDBJ databases">
        <authorList>
            <person name="Kucharzyk K."/>
            <person name="Murdoch R.W."/>
            <person name="Higgins S."/>
            <person name="Loffler F."/>
        </authorList>
    </citation>
    <scope>NUCLEOTIDE SEQUENCE</scope>
</reference>
<gene>
    <name evidence="1" type="ORF">SDC9_52573</name>
</gene>
<organism evidence="1">
    <name type="scientific">bioreactor metagenome</name>
    <dbReference type="NCBI Taxonomy" id="1076179"/>
    <lineage>
        <taxon>unclassified sequences</taxon>
        <taxon>metagenomes</taxon>
        <taxon>ecological metagenomes</taxon>
    </lineage>
</organism>
<sequence length="362" mass="39305">MKKLISAVLAIVLMSSGLCFAADTGTATANSVSVSLDTIGQIWTDHSADYAKIKSDLAIAKATYDKLSGAADELTDVVMYDSTGLLYSQYASLSNSRDQAKCAYDVAAVQYSQKIENAVLAAKLAFLTCWQDGLNMEATQANLTQKQTQLKNYADGLGKGYISQKTYDTLESTVNDLKNALAGLQTKKDADTITLKSKLGLHSDASLNFTFPELNESVFSALMKIDEDADLEAMLANSVNLKALQITYDSMAYLTHNYATKAQIAGAKLSIETARTNLETSFTLLFRSLMRQYEDLQSGYRDLSNEKDKLGKMQGQVDRGFVSALALSNLTLEYSSMEAAVKGKESALYGVYLSYLNTVAGN</sequence>